<protein>
    <submittedName>
        <fullName evidence="1">Uncharacterized protein</fullName>
    </submittedName>
</protein>
<name>A0A2U8WC44_9HYPH</name>
<dbReference type="RefSeq" id="WP_109894638.1">
    <property type="nucleotide sequence ID" value="NZ_JAYEEX010000009.1"/>
</dbReference>
<proteinExistence type="predicted"/>
<gene>
    <name evidence="1" type="ORF">DK389_27955</name>
</gene>
<dbReference type="KEGG" id="mets:DK389_27955"/>
<evidence type="ECO:0000313" key="2">
    <source>
        <dbReference type="Proteomes" id="UP000245926"/>
    </source>
</evidence>
<dbReference type="EMBL" id="CP029550">
    <property type="protein sequence ID" value="AWN43643.1"/>
    <property type="molecule type" value="Genomic_DNA"/>
</dbReference>
<organism evidence="1 2">
    <name type="scientific">Methylobacterium durans</name>
    <dbReference type="NCBI Taxonomy" id="2202825"/>
    <lineage>
        <taxon>Bacteria</taxon>
        <taxon>Pseudomonadati</taxon>
        <taxon>Pseudomonadota</taxon>
        <taxon>Alphaproteobacteria</taxon>
        <taxon>Hyphomicrobiales</taxon>
        <taxon>Methylobacteriaceae</taxon>
        <taxon>Methylobacterium</taxon>
    </lineage>
</organism>
<dbReference type="Proteomes" id="UP000245926">
    <property type="component" value="Chromosome"/>
</dbReference>
<evidence type="ECO:0000313" key="1">
    <source>
        <dbReference type="EMBL" id="AWN43643.1"/>
    </source>
</evidence>
<keyword evidence="2" id="KW-1185">Reference proteome</keyword>
<dbReference type="OrthoDB" id="7188320at2"/>
<accession>A0A2U8WC44</accession>
<sequence>MPPVAAKITLKYWPRPLGCRAVLTTQARALISTNLASSLPDGFCLALAPDFIPRLCAVTWRGERALEVALSE</sequence>
<dbReference type="AlphaFoldDB" id="A0A2U8WC44"/>
<reference evidence="2" key="1">
    <citation type="submission" date="2018-05" db="EMBL/GenBank/DDBJ databases">
        <title>Complete Genome Sequence of Methylobacterium sp. 17SD2-17.</title>
        <authorList>
            <person name="Srinivasan S."/>
        </authorList>
    </citation>
    <scope>NUCLEOTIDE SEQUENCE [LARGE SCALE GENOMIC DNA]</scope>
    <source>
        <strain evidence="2">17SD2-17</strain>
    </source>
</reference>